<dbReference type="InterPro" id="IPR034335">
    <property type="entry name" value="PGES2_C"/>
</dbReference>
<evidence type="ECO:0000256" key="4">
    <source>
        <dbReference type="ARBA" id="ARBA00019474"/>
    </source>
</evidence>
<dbReference type="PROSITE" id="PS51354">
    <property type="entry name" value="GLUTAREDOXIN_2"/>
    <property type="match status" value="1"/>
</dbReference>
<evidence type="ECO:0000256" key="14">
    <source>
        <dbReference type="ARBA" id="ARBA00023235"/>
    </source>
</evidence>
<dbReference type="CTD" id="9799642"/>
<evidence type="ECO:0000256" key="7">
    <source>
        <dbReference type="ARBA" id="ARBA00022585"/>
    </source>
</evidence>
<dbReference type="UniPathway" id="UPA00662"/>
<dbReference type="PROSITE" id="PS50404">
    <property type="entry name" value="GST_NTER"/>
    <property type="match status" value="1"/>
</dbReference>
<dbReference type="PANTHER" id="PTHR12782:SF5">
    <property type="entry name" value="PROSTAGLANDIN E SYNTHASE 2"/>
    <property type="match status" value="1"/>
</dbReference>
<keyword evidence="12" id="KW-0472">Membrane</keyword>
<dbReference type="GO" id="GO:0005739">
    <property type="term" value="C:mitochondrion"/>
    <property type="evidence" value="ECO:0007669"/>
    <property type="project" value="TreeGrafter"/>
</dbReference>
<name>A0A6A5GSV1_CAERE</name>
<keyword evidence="14" id="KW-0413">Isomerase</keyword>
<dbReference type="KEGG" id="crq:GCK72_014968"/>
<comment type="caution">
    <text evidence="21">The sequence shown here is derived from an EMBL/GenBank/DDBJ whole genome shotgun (WGS) entry which is preliminary data.</text>
</comment>
<comment type="catalytic activity">
    <reaction evidence="15">
        <text>prostaglandin H2 = (12S)-hydroxy-(5Z,8E,10E)-heptadecatrienoate + malonaldehyde</text>
        <dbReference type="Rhea" id="RHEA:48644"/>
        <dbReference type="ChEBI" id="CHEBI:57405"/>
        <dbReference type="ChEBI" id="CHEBI:90694"/>
        <dbReference type="ChEBI" id="CHEBI:566274"/>
    </reaction>
    <physiologicalReaction direction="left-to-right" evidence="15">
        <dbReference type="Rhea" id="RHEA:48645"/>
    </physiologicalReaction>
</comment>
<evidence type="ECO:0000256" key="15">
    <source>
        <dbReference type="ARBA" id="ARBA00023930"/>
    </source>
</evidence>
<dbReference type="EC" id="5.3.99.3" evidence="3"/>
<dbReference type="GO" id="GO:0012505">
    <property type="term" value="C:endomembrane system"/>
    <property type="evidence" value="ECO:0007669"/>
    <property type="project" value="UniProtKB-SubCell"/>
</dbReference>
<dbReference type="SFLD" id="SFLDS00019">
    <property type="entry name" value="Glutathione_Transferase_(cytos"/>
    <property type="match status" value="1"/>
</dbReference>
<keyword evidence="11" id="KW-0443">Lipid metabolism</keyword>
<evidence type="ECO:0000256" key="8">
    <source>
        <dbReference type="ARBA" id="ARBA00022692"/>
    </source>
</evidence>
<sequence>MNRFLRCSNDLFQVLPDVFTEEWSERSHQSNNEDENTSKRSQCVMLLMESVVSLYSFSVQSDVDVGKSVEEFGIEPWKEHVLEKISDSFFSESQVFSSDNWYPISFIVISQKSWNKSLNTDEPRWNGFVEKRSIRPPAEWMRFFGVRTIQIASLAGFSWGGSKLDEVQTTKPRTCPIQIQRPEQVKDDVLLSRKVINHLDKSNLKLRLYQYETCPFCCKVRAFLDYYGFSYELVEVNPVTRSQIKFSTQYKKVPIIRSGETTLTESSLIISQLATFLQRPDQTLDQVIQMYPGVDSTNEKGKPVVNYPNKFFIMKGKMEGETNMANAREEREWREWVDNWFIHLISPNVYRNWNESLETFRWFEQVGDWHRAFPAWERILAVYVGAAAMFLLSKTLKKKHNIEDEREELRKACRDWMAAIGPNRKFLGGDQPNLADISLYGAMNSFYGCSAFKEVILEEKIVDWWRRMDSVVKNHEGRKTLESRVLIVQKQ</sequence>
<proteinExistence type="inferred from homology"/>
<evidence type="ECO:0000259" key="20">
    <source>
        <dbReference type="PROSITE" id="PS50404"/>
    </source>
</evidence>
<dbReference type="PANTHER" id="PTHR12782">
    <property type="entry name" value="MICROSOMAL PROSTAGLANDIN E SYNTHASE-2"/>
    <property type="match status" value="1"/>
</dbReference>
<dbReference type="Pfam" id="PF13417">
    <property type="entry name" value="GST_N_3"/>
    <property type="match status" value="1"/>
</dbReference>
<evidence type="ECO:0000256" key="10">
    <source>
        <dbReference type="ARBA" id="ARBA00022989"/>
    </source>
</evidence>
<evidence type="ECO:0000256" key="5">
    <source>
        <dbReference type="ARBA" id="ARBA00022501"/>
    </source>
</evidence>
<evidence type="ECO:0000256" key="17">
    <source>
        <dbReference type="ARBA" id="ARBA00031041"/>
    </source>
</evidence>
<feature type="coiled-coil region" evidence="19">
    <location>
        <begin position="392"/>
        <end position="419"/>
    </location>
</feature>
<evidence type="ECO:0000256" key="6">
    <source>
        <dbReference type="ARBA" id="ARBA00022516"/>
    </source>
</evidence>
<dbReference type="AlphaFoldDB" id="A0A6A5GSV1"/>
<evidence type="ECO:0000256" key="11">
    <source>
        <dbReference type="ARBA" id="ARBA00023098"/>
    </source>
</evidence>
<dbReference type="Gene3D" id="1.20.1050.10">
    <property type="match status" value="1"/>
</dbReference>
<keyword evidence="7" id="KW-0643">Prostaglandin biosynthesis</keyword>
<dbReference type="GO" id="GO:0001516">
    <property type="term" value="P:prostaglandin biosynthetic process"/>
    <property type="evidence" value="ECO:0007669"/>
    <property type="project" value="UniProtKB-UniPathway"/>
</dbReference>
<comment type="similarity">
    <text evidence="2">Belongs to the GST superfamily.</text>
</comment>
<evidence type="ECO:0000313" key="22">
    <source>
        <dbReference type="Proteomes" id="UP000483820"/>
    </source>
</evidence>
<evidence type="ECO:0000256" key="2">
    <source>
        <dbReference type="ARBA" id="ARBA00007409"/>
    </source>
</evidence>
<dbReference type="InterPro" id="IPR040079">
    <property type="entry name" value="Glutathione_S-Trfase"/>
</dbReference>
<keyword evidence="9" id="KW-0276">Fatty acid metabolism</keyword>
<evidence type="ECO:0000256" key="9">
    <source>
        <dbReference type="ARBA" id="ARBA00022832"/>
    </source>
</evidence>
<comment type="catalytic activity">
    <reaction evidence="16">
        <text>prostaglandin H2 = prostaglandin E2</text>
        <dbReference type="Rhea" id="RHEA:12893"/>
        <dbReference type="ChEBI" id="CHEBI:57405"/>
        <dbReference type="ChEBI" id="CHEBI:606564"/>
        <dbReference type="EC" id="5.3.99.3"/>
    </reaction>
    <physiologicalReaction direction="left-to-right" evidence="16">
        <dbReference type="Rhea" id="RHEA:12894"/>
    </physiologicalReaction>
</comment>
<dbReference type="SUPFAM" id="SSF47616">
    <property type="entry name" value="GST C-terminal domain-like"/>
    <property type="match status" value="1"/>
</dbReference>
<keyword evidence="19" id="KW-0175">Coiled coil</keyword>
<dbReference type="SFLD" id="SFLDG01182">
    <property type="entry name" value="Prostaglandin_E_synthase_like"/>
    <property type="match status" value="1"/>
</dbReference>
<organism evidence="21 22">
    <name type="scientific">Caenorhabditis remanei</name>
    <name type="common">Caenorhabditis vulgaris</name>
    <dbReference type="NCBI Taxonomy" id="31234"/>
    <lineage>
        <taxon>Eukaryota</taxon>
        <taxon>Metazoa</taxon>
        <taxon>Ecdysozoa</taxon>
        <taxon>Nematoda</taxon>
        <taxon>Chromadorea</taxon>
        <taxon>Rhabditida</taxon>
        <taxon>Rhabditina</taxon>
        <taxon>Rhabditomorpha</taxon>
        <taxon>Rhabditoidea</taxon>
        <taxon>Rhabditidae</taxon>
        <taxon>Peloderinae</taxon>
        <taxon>Caenorhabditis</taxon>
    </lineage>
</organism>
<dbReference type="InterPro" id="IPR036249">
    <property type="entry name" value="Thioredoxin-like_sf"/>
</dbReference>
<evidence type="ECO:0000256" key="16">
    <source>
        <dbReference type="ARBA" id="ARBA00023931"/>
    </source>
</evidence>
<dbReference type="InterPro" id="IPR011767">
    <property type="entry name" value="GLR_AS"/>
</dbReference>
<comment type="pathway">
    <text evidence="1">Lipid metabolism; prostaglandin biosynthesis.</text>
</comment>
<evidence type="ECO:0000256" key="12">
    <source>
        <dbReference type="ARBA" id="ARBA00023136"/>
    </source>
</evidence>
<feature type="domain" description="GST N-terminal" evidence="20">
    <location>
        <begin position="204"/>
        <end position="281"/>
    </location>
</feature>
<keyword evidence="13" id="KW-0275">Fatty acid biosynthesis</keyword>
<protein>
    <recommendedName>
        <fullName evidence="4">Prostaglandin E synthase 2</fullName>
        <ecNumber evidence="3">5.3.99.3</ecNumber>
    </recommendedName>
    <alternativeName>
        <fullName evidence="17">Microsomal prostaglandin E synthase 2</fullName>
    </alternativeName>
</protein>
<dbReference type="InterPro" id="IPR004045">
    <property type="entry name" value="Glutathione_S-Trfase_N"/>
</dbReference>
<accession>A0A6A5GSV1</accession>
<dbReference type="SFLD" id="SFLDG01203">
    <property type="entry name" value="Prostaglandin_E_synthase_like1"/>
    <property type="match status" value="1"/>
</dbReference>
<dbReference type="EMBL" id="WUAV01000004">
    <property type="protein sequence ID" value="KAF1758510.1"/>
    <property type="molecule type" value="Genomic_DNA"/>
</dbReference>
<evidence type="ECO:0000256" key="1">
    <source>
        <dbReference type="ARBA" id="ARBA00004702"/>
    </source>
</evidence>
<dbReference type="InterPro" id="IPR036282">
    <property type="entry name" value="Glutathione-S-Trfase_C_sf"/>
</dbReference>
<dbReference type="RefSeq" id="XP_003108658.2">
    <property type="nucleotide sequence ID" value="XM_003108610.2"/>
</dbReference>
<keyword evidence="8" id="KW-0812">Transmembrane</keyword>
<dbReference type="Gene3D" id="3.40.30.10">
    <property type="entry name" value="Glutaredoxin"/>
    <property type="match status" value="1"/>
</dbReference>
<gene>
    <name evidence="21" type="ORF">GCK72_014968</name>
</gene>
<keyword evidence="6" id="KW-0444">Lipid biosynthesis</keyword>
<evidence type="ECO:0000256" key="3">
    <source>
        <dbReference type="ARBA" id="ARBA00012203"/>
    </source>
</evidence>
<evidence type="ECO:0000256" key="19">
    <source>
        <dbReference type="SAM" id="Coils"/>
    </source>
</evidence>
<dbReference type="CDD" id="cd03197">
    <property type="entry name" value="GST_C_mPGES2"/>
    <property type="match status" value="1"/>
</dbReference>
<evidence type="ECO:0000256" key="18">
    <source>
        <dbReference type="ARBA" id="ARBA00037847"/>
    </source>
</evidence>
<dbReference type="InterPro" id="IPR034334">
    <property type="entry name" value="PGES2"/>
</dbReference>
<dbReference type="Gene3D" id="6.20.200.30">
    <property type="match status" value="1"/>
</dbReference>
<evidence type="ECO:0000256" key="13">
    <source>
        <dbReference type="ARBA" id="ARBA00023160"/>
    </source>
</evidence>
<keyword evidence="10" id="KW-1133">Transmembrane helix</keyword>
<dbReference type="Proteomes" id="UP000483820">
    <property type="component" value="Chromosome IV"/>
</dbReference>
<dbReference type="PROSITE" id="PS00195">
    <property type="entry name" value="GLUTAREDOXIN_1"/>
    <property type="match status" value="1"/>
</dbReference>
<dbReference type="GO" id="GO:0050220">
    <property type="term" value="F:prostaglandin-E synthase activity"/>
    <property type="evidence" value="ECO:0007669"/>
    <property type="project" value="UniProtKB-EC"/>
</dbReference>
<dbReference type="SUPFAM" id="SSF52833">
    <property type="entry name" value="Thioredoxin-like"/>
    <property type="match status" value="1"/>
</dbReference>
<evidence type="ECO:0000313" key="21">
    <source>
        <dbReference type="EMBL" id="KAF1758510.1"/>
    </source>
</evidence>
<dbReference type="GeneID" id="9799642"/>
<reference evidence="21 22" key="1">
    <citation type="submission" date="2019-12" db="EMBL/GenBank/DDBJ databases">
        <title>Chromosome-level assembly of the Caenorhabditis remanei genome.</title>
        <authorList>
            <person name="Teterina A.A."/>
            <person name="Willis J.H."/>
            <person name="Phillips P.C."/>
        </authorList>
    </citation>
    <scope>NUCLEOTIDE SEQUENCE [LARGE SCALE GENOMIC DNA]</scope>
    <source>
        <strain evidence="21 22">PX506</strain>
        <tissue evidence="21">Whole organism</tissue>
    </source>
</reference>
<comment type="subcellular location">
    <subcellularLocation>
        <location evidence="18">Endomembrane system</location>
        <topology evidence="18">Single-pass membrane protein</topology>
    </subcellularLocation>
</comment>
<keyword evidence="5" id="KW-0644">Prostaglandin metabolism</keyword>